<dbReference type="SUPFAM" id="SSF161266">
    <property type="entry name" value="Gam-like"/>
    <property type="match status" value="1"/>
</dbReference>
<evidence type="ECO:0000256" key="1">
    <source>
        <dbReference type="SAM" id="MobiDB-lite"/>
    </source>
</evidence>
<keyword evidence="3" id="KW-1185">Reference proteome</keyword>
<dbReference type="GO" id="GO:0003690">
    <property type="term" value="F:double-stranded DNA binding"/>
    <property type="evidence" value="ECO:0007669"/>
    <property type="project" value="InterPro"/>
</dbReference>
<proteinExistence type="predicted"/>
<feature type="region of interest" description="Disordered" evidence="1">
    <location>
        <begin position="1"/>
        <end position="22"/>
    </location>
</feature>
<dbReference type="KEGG" id="dfl:DFE_1953"/>
<accession>A0A2Z6AZK0</accession>
<evidence type="ECO:0000313" key="3">
    <source>
        <dbReference type="Proteomes" id="UP000269883"/>
    </source>
</evidence>
<dbReference type="InterPro" id="IPR009951">
    <property type="entry name" value="Host-nuc_inhib_Gam"/>
</dbReference>
<dbReference type="Proteomes" id="UP000269883">
    <property type="component" value="Chromosome"/>
</dbReference>
<dbReference type="Pfam" id="PF07352">
    <property type="entry name" value="Phage_Mu_Gam"/>
    <property type="match status" value="1"/>
</dbReference>
<gene>
    <name evidence="2" type="ORF">DFE_1953</name>
</gene>
<protein>
    <submittedName>
        <fullName evidence="2">Uncharacterized protein</fullName>
    </submittedName>
</protein>
<dbReference type="AlphaFoldDB" id="A0A2Z6AZK0"/>
<dbReference type="EMBL" id="AP017378">
    <property type="protein sequence ID" value="BBD08679.1"/>
    <property type="molecule type" value="Genomic_DNA"/>
</dbReference>
<sequence>MSDCSGRTQSPKGERNQVRNRAQAEKMMEELAVIRQELTRIEAACESRVIHERALCAQTARPLEVRAGVVEKALEGWALRHMGRGKSMLQLHAGKVHQDCYVELNTLAGHNWCDVIARLKAVGRSDMVQVMERPDATGLATWSDAELAEVGVRKSAARRFVVATKPAPSNAFPRRQEEVKWAQKSLPTT</sequence>
<name>A0A2Z6AZK0_9BACT</name>
<organism evidence="2 3">
    <name type="scientific">Desulfovibrio ferrophilus</name>
    <dbReference type="NCBI Taxonomy" id="241368"/>
    <lineage>
        <taxon>Bacteria</taxon>
        <taxon>Pseudomonadati</taxon>
        <taxon>Thermodesulfobacteriota</taxon>
        <taxon>Desulfovibrionia</taxon>
        <taxon>Desulfovibrionales</taxon>
        <taxon>Desulfovibrionaceae</taxon>
        <taxon>Desulfovibrio</taxon>
    </lineage>
</organism>
<feature type="compositionally biased region" description="Basic and acidic residues" evidence="1">
    <location>
        <begin position="12"/>
        <end position="22"/>
    </location>
</feature>
<feature type="compositionally biased region" description="Polar residues" evidence="1">
    <location>
        <begin position="1"/>
        <end position="11"/>
    </location>
</feature>
<dbReference type="Gene3D" id="1.20.5.170">
    <property type="match status" value="1"/>
</dbReference>
<dbReference type="GO" id="GO:0042262">
    <property type="term" value="P:DNA protection"/>
    <property type="evidence" value="ECO:0007669"/>
    <property type="project" value="InterPro"/>
</dbReference>
<reference evidence="2 3" key="1">
    <citation type="journal article" date="2018" name="Sci. Adv.">
        <title>Multi-heme cytochromes provide a pathway for survival in energy-limited environments.</title>
        <authorList>
            <person name="Deng X."/>
            <person name="Dohmae N."/>
            <person name="Nealson K.H."/>
            <person name="Hashimoto K."/>
            <person name="Okamoto A."/>
        </authorList>
    </citation>
    <scope>NUCLEOTIDE SEQUENCE [LARGE SCALE GENOMIC DNA]</scope>
    <source>
        <strain evidence="2 3">IS5</strain>
    </source>
</reference>
<evidence type="ECO:0000313" key="2">
    <source>
        <dbReference type="EMBL" id="BBD08679.1"/>
    </source>
</evidence>